<dbReference type="PANTHER" id="PTHR24346">
    <property type="entry name" value="MAP/MICROTUBULE AFFINITY-REGULATING KINASE"/>
    <property type="match status" value="1"/>
</dbReference>
<dbReference type="EMBL" id="LR828261">
    <property type="protein sequence ID" value="CAD0313618.1"/>
    <property type="molecule type" value="Genomic_DNA"/>
</dbReference>
<dbReference type="InterPro" id="IPR000719">
    <property type="entry name" value="Prot_kinase_dom"/>
</dbReference>
<reference evidence="4" key="4">
    <citation type="submission" date="2020-07" db="EMBL/GenBank/DDBJ databases">
        <authorList>
            <person name="Pothier F. J."/>
        </authorList>
    </citation>
    <scope>NUCLEOTIDE SEQUENCE</scope>
    <source>
        <strain evidence="4">CFBP 2533</strain>
    </source>
</reference>
<evidence type="ECO:0000313" key="6">
    <source>
        <dbReference type="Proteomes" id="UP000548771"/>
    </source>
</evidence>
<dbReference type="GO" id="GO:0035556">
    <property type="term" value="P:intracellular signal transduction"/>
    <property type="evidence" value="ECO:0007669"/>
    <property type="project" value="TreeGrafter"/>
</dbReference>
<evidence type="ECO:0000313" key="5">
    <source>
        <dbReference type="EMBL" id="NMI24221.1"/>
    </source>
</evidence>
<evidence type="ECO:0000256" key="1">
    <source>
        <dbReference type="ARBA" id="ARBA00022741"/>
    </source>
</evidence>
<dbReference type="CDD" id="cd14014">
    <property type="entry name" value="STKc_PknB_like"/>
    <property type="match status" value="1"/>
</dbReference>
<accession>A0A6V7CDI9</accession>
<organism evidence="4">
    <name type="scientific">Xanthomonas hortorum pv. pelargonii</name>
    <dbReference type="NCBI Taxonomy" id="453602"/>
    <lineage>
        <taxon>Bacteria</taxon>
        <taxon>Pseudomonadati</taxon>
        <taxon>Pseudomonadota</taxon>
        <taxon>Gammaproteobacteria</taxon>
        <taxon>Lysobacterales</taxon>
        <taxon>Lysobacteraceae</taxon>
        <taxon>Xanthomonas</taxon>
    </lineage>
</organism>
<dbReference type="Proteomes" id="UP000548771">
    <property type="component" value="Unassembled WGS sequence"/>
</dbReference>
<dbReference type="SUPFAM" id="SSF56112">
    <property type="entry name" value="Protein kinase-like (PK-like)"/>
    <property type="match status" value="1"/>
</dbReference>
<gene>
    <name evidence="4" type="primary">pknD_2</name>
    <name evidence="4" type="ORF">CFBP2533_11740</name>
    <name evidence="5" type="ORF">E1J24_20845</name>
</gene>
<feature type="domain" description="Protein kinase" evidence="3">
    <location>
        <begin position="6"/>
        <end position="261"/>
    </location>
</feature>
<dbReference type="SMART" id="SM00220">
    <property type="entry name" value="S_TKc"/>
    <property type="match status" value="1"/>
</dbReference>
<evidence type="ECO:0000259" key="3">
    <source>
        <dbReference type="PROSITE" id="PS50011"/>
    </source>
</evidence>
<dbReference type="Pfam" id="PF00069">
    <property type="entry name" value="Pkinase"/>
    <property type="match status" value="1"/>
</dbReference>
<keyword evidence="2" id="KW-0067">ATP-binding</keyword>
<dbReference type="PROSITE" id="PS50011">
    <property type="entry name" value="PROTEIN_KINASE_DOM"/>
    <property type="match status" value="1"/>
</dbReference>
<name>A0A6V7CDI9_9XANT</name>
<evidence type="ECO:0000256" key="2">
    <source>
        <dbReference type="ARBA" id="ARBA00022840"/>
    </source>
</evidence>
<dbReference type="InterPro" id="IPR011009">
    <property type="entry name" value="Kinase-like_dom_sf"/>
</dbReference>
<dbReference type="GO" id="GO:0004674">
    <property type="term" value="F:protein serine/threonine kinase activity"/>
    <property type="evidence" value="ECO:0007669"/>
    <property type="project" value="UniProtKB-KW"/>
</dbReference>
<proteinExistence type="predicted"/>
<dbReference type="RefSeq" id="WP_168959857.1">
    <property type="nucleotide sequence ID" value="NZ_CP098604.1"/>
</dbReference>
<dbReference type="EMBL" id="LR828261">
    <property type="protein sequence ID" value="CAD0313611.1"/>
    <property type="molecule type" value="Genomic_DNA"/>
</dbReference>
<reference evidence="5" key="1">
    <citation type="submission" date="2019-03" db="EMBL/GenBank/DDBJ databases">
        <authorList>
            <person name="Moriniere L."/>
            <person name="Burlet A."/>
            <person name="Rosenthal E."/>
            <person name="Portier P."/>
            <person name="Lavire C."/>
            <person name="Nesme X."/>
            <person name="Bull C.T."/>
            <person name="Le Saux M."/>
            <person name="Bertolla F."/>
        </authorList>
    </citation>
    <scope>NUCLEOTIDE SEQUENCE</scope>
    <source>
        <strain evidence="5">CFBP2533</strain>
    </source>
</reference>
<keyword evidence="1" id="KW-0547">Nucleotide-binding</keyword>
<keyword evidence="4" id="KW-0418">Kinase</keyword>
<reference evidence="5" key="3">
    <citation type="journal article" date="2020" name="Syst. Appl. Microbiol.">
        <title>Clarifying the taxonomy of the causal agent of bacterial leaf spot of lettuce through a polyphasic approach reveals that Xanthomonas cynarae Trebaol et al. 2000 emend. Timilsina et al. 2019 is a later heterotypic synonym of Xanthomonas hortorum Vauterin et al. 1995.</title>
        <authorList>
            <person name="Moriniere L."/>
            <person name="Burlet A."/>
            <person name="Rosenthal E.R."/>
            <person name="Nesme X."/>
            <person name="Portier P."/>
            <person name="Bull C.T."/>
            <person name="Lavire C."/>
            <person name="Fischer-Le Saux M."/>
            <person name="Bertolla F."/>
        </authorList>
    </citation>
    <scope>NUCLEOTIDE SEQUENCE</scope>
    <source>
        <strain evidence="5">CFBP2533</strain>
    </source>
</reference>
<dbReference type="GO" id="GO:0005737">
    <property type="term" value="C:cytoplasm"/>
    <property type="evidence" value="ECO:0007669"/>
    <property type="project" value="TreeGrafter"/>
</dbReference>
<dbReference type="Gene3D" id="1.10.510.10">
    <property type="entry name" value="Transferase(Phosphotransferase) domain 1"/>
    <property type="match status" value="1"/>
</dbReference>
<dbReference type="AlphaFoldDB" id="A0A6V7CDI9"/>
<dbReference type="GO" id="GO:0005524">
    <property type="term" value="F:ATP binding"/>
    <property type="evidence" value="ECO:0007669"/>
    <property type="project" value="UniProtKB-KW"/>
</dbReference>
<keyword evidence="5" id="KW-0723">Serine/threonine-protein kinase</keyword>
<sequence length="350" mass="38697">MFPDRYQILGHKLDGGMGSVHLCYDQTLERKVAIKVIHNPKNERRIIDEVDALLKLRSKHVVQVYDIIRVGKGKGIVQEYVEGSDLWDTPDCTLSSGELCKQLWQIASGIEDIHKAGVIHRDIKPNNIKNDLEGVIKIFDFGLARDEGMSASTMGFVGTFGFAAPELFDDNPKFTTAVDVYGFGATAFHLIAGSLPKHMQKPTRPVDLPANSLDEFKCGLPDSALRVIESCLAVEVNARPTMTQVRETLAKDLLRNRHRALLVHKGEASYLHNERRAVRANWDGVGSITIRYDGLVFFAGEVEGDVYINYAPAVKGQELPGSCVIALGAPTRGATRMFLTFDVSHPEVIV</sequence>
<keyword evidence="4" id="KW-0808">Transferase</keyword>
<dbReference type="PANTHER" id="PTHR24346:SF30">
    <property type="entry name" value="MATERNAL EMBRYONIC LEUCINE ZIPPER KINASE"/>
    <property type="match status" value="1"/>
</dbReference>
<evidence type="ECO:0000313" key="4">
    <source>
        <dbReference type="EMBL" id="CAD0313611.1"/>
    </source>
</evidence>
<dbReference type="EMBL" id="SMDX01000037">
    <property type="protein sequence ID" value="NMI24221.1"/>
    <property type="molecule type" value="Genomic_DNA"/>
</dbReference>
<protein>
    <submittedName>
        <fullName evidence="5">Serine/threonine protein kinase</fullName>
    </submittedName>
    <submittedName>
        <fullName evidence="4">Serine/threonine-protein kinase PknD</fullName>
    </submittedName>
</protein>
<reference evidence="6" key="2">
    <citation type="journal article" date="2020" name="Syst. Appl. Microbiol.">
        <title>Clarifying the taxonomy of the causal agent of bacterial leaf spot of lettuce through a polyphasic approach reveals that Xanthomonas cynarae Trebaol et al. 2000 emend. Timilsina et al. 2019 is a later heterotypic synonym of Xanthomonas hortorum Vauterin et al. 1995.</title>
        <authorList>
            <person name="Moriniere L."/>
            <person name="Burlet A."/>
            <person name="Rosenthal E.R."/>
            <person name="Nesme X."/>
            <person name="Portier P."/>
            <person name="Bull C.T."/>
            <person name="Lavire C."/>
            <person name="Fischer-Le Saux M."/>
            <person name="Bertolla F."/>
        </authorList>
    </citation>
    <scope>NUCLEOTIDE SEQUENCE [LARGE SCALE GENOMIC DNA]</scope>
    <source>
        <strain evidence="6">CFBP2533</strain>
    </source>
</reference>